<dbReference type="Gene3D" id="3.30.200.20">
    <property type="entry name" value="Phosphorylase Kinase, domain 1"/>
    <property type="match status" value="1"/>
</dbReference>
<evidence type="ECO:0000313" key="10">
    <source>
        <dbReference type="EMBL" id="GII92092.1"/>
    </source>
</evidence>
<dbReference type="SMART" id="SM00220">
    <property type="entry name" value="S_TKc"/>
    <property type="match status" value="1"/>
</dbReference>
<feature type="compositionally biased region" description="Pro residues" evidence="8">
    <location>
        <begin position="315"/>
        <end position="325"/>
    </location>
</feature>
<dbReference type="SUPFAM" id="SSF56112">
    <property type="entry name" value="Protein kinase-like (PK-like)"/>
    <property type="match status" value="1"/>
</dbReference>
<proteinExistence type="predicted"/>
<dbReference type="Gene3D" id="3.40.1000.10">
    <property type="entry name" value="Mog1/PsbP, alpha/beta/alpha sandwich"/>
    <property type="match status" value="1"/>
</dbReference>
<dbReference type="InterPro" id="IPR000719">
    <property type="entry name" value="Prot_kinase_dom"/>
</dbReference>
<organism evidence="10 11">
    <name type="scientific">Sinosporangium siamense</name>
    <dbReference type="NCBI Taxonomy" id="1367973"/>
    <lineage>
        <taxon>Bacteria</taxon>
        <taxon>Bacillati</taxon>
        <taxon>Actinomycetota</taxon>
        <taxon>Actinomycetes</taxon>
        <taxon>Streptosporangiales</taxon>
        <taxon>Streptosporangiaceae</taxon>
        <taxon>Sinosporangium</taxon>
    </lineage>
</organism>
<feature type="region of interest" description="Disordered" evidence="8">
    <location>
        <begin position="289"/>
        <end position="446"/>
    </location>
</feature>
<feature type="domain" description="Protein kinase" evidence="9">
    <location>
        <begin position="31"/>
        <end position="288"/>
    </location>
</feature>
<evidence type="ECO:0000256" key="1">
    <source>
        <dbReference type="ARBA" id="ARBA00012513"/>
    </source>
</evidence>
<keyword evidence="6 7" id="KW-0067">ATP-binding</keyword>
<dbReference type="Proteomes" id="UP000606172">
    <property type="component" value="Unassembled WGS sequence"/>
</dbReference>
<keyword evidence="4 7" id="KW-0547">Nucleotide-binding</keyword>
<dbReference type="PANTHER" id="PTHR43289:SF6">
    <property type="entry name" value="SERINE_THREONINE-PROTEIN KINASE NEKL-3"/>
    <property type="match status" value="1"/>
</dbReference>
<dbReference type="PROSITE" id="PS00108">
    <property type="entry name" value="PROTEIN_KINASE_ST"/>
    <property type="match status" value="1"/>
</dbReference>
<evidence type="ECO:0000256" key="3">
    <source>
        <dbReference type="ARBA" id="ARBA00022679"/>
    </source>
</evidence>
<feature type="region of interest" description="Disordered" evidence="8">
    <location>
        <begin position="477"/>
        <end position="513"/>
    </location>
</feature>
<dbReference type="PANTHER" id="PTHR43289">
    <property type="entry name" value="MITOGEN-ACTIVATED PROTEIN KINASE KINASE KINASE 20-RELATED"/>
    <property type="match status" value="1"/>
</dbReference>
<protein>
    <recommendedName>
        <fullName evidence="1">non-specific serine/threonine protein kinase</fullName>
        <ecNumber evidence="1">2.7.11.1</ecNumber>
    </recommendedName>
</protein>
<keyword evidence="2" id="KW-0723">Serine/threonine-protein kinase</keyword>
<dbReference type="EMBL" id="BOOW01000013">
    <property type="protein sequence ID" value="GII92092.1"/>
    <property type="molecule type" value="Genomic_DNA"/>
</dbReference>
<keyword evidence="11" id="KW-1185">Reference proteome</keyword>
<evidence type="ECO:0000256" key="7">
    <source>
        <dbReference type="PROSITE-ProRule" id="PRU10141"/>
    </source>
</evidence>
<keyword evidence="5" id="KW-0418">Kinase</keyword>
<accession>A0A919RE98</accession>
<dbReference type="GO" id="GO:0004674">
    <property type="term" value="F:protein serine/threonine kinase activity"/>
    <property type="evidence" value="ECO:0007669"/>
    <property type="project" value="UniProtKB-KW"/>
</dbReference>
<evidence type="ECO:0000256" key="5">
    <source>
        <dbReference type="ARBA" id="ARBA00022777"/>
    </source>
</evidence>
<evidence type="ECO:0000256" key="4">
    <source>
        <dbReference type="ARBA" id="ARBA00022741"/>
    </source>
</evidence>
<comment type="caution">
    <text evidence="10">The sequence shown here is derived from an EMBL/GenBank/DDBJ whole genome shotgun (WGS) entry which is preliminary data.</text>
</comment>
<dbReference type="AlphaFoldDB" id="A0A919RE98"/>
<feature type="compositionally biased region" description="Low complexity" evidence="8">
    <location>
        <begin position="407"/>
        <end position="428"/>
    </location>
</feature>
<evidence type="ECO:0000256" key="8">
    <source>
        <dbReference type="SAM" id="MobiDB-lite"/>
    </source>
</evidence>
<dbReference type="InterPro" id="IPR008271">
    <property type="entry name" value="Ser/Thr_kinase_AS"/>
</dbReference>
<feature type="compositionally biased region" description="Low complexity" evidence="8">
    <location>
        <begin position="295"/>
        <end position="314"/>
    </location>
</feature>
<evidence type="ECO:0000256" key="2">
    <source>
        <dbReference type="ARBA" id="ARBA00022527"/>
    </source>
</evidence>
<name>A0A919RE98_9ACTN</name>
<dbReference type="Gene3D" id="1.10.510.10">
    <property type="entry name" value="Transferase(Phosphotransferase) domain 1"/>
    <property type="match status" value="1"/>
</dbReference>
<dbReference type="PROSITE" id="PS00107">
    <property type="entry name" value="PROTEIN_KINASE_ATP"/>
    <property type="match status" value="1"/>
</dbReference>
<keyword evidence="3" id="KW-0808">Transferase</keyword>
<feature type="binding site" evidence="7">
    <location>
        <position position="60"/>
    </location>
    <ligand>
        <name>ATP</name>
        <dbReference type="ChEBI" id="CHEBI:30616"/>
    </ligand>
</feature>
<dbReference type="InterPro" id="IPR011009">
    <property type="entry name" value="Kinase-like_dom_sf"/>
</dbReference>
<dbReference type="Pfam" id="PF00069">
    <property type="entry name" value="Pkinase"/>
    <property type="match status" value="1"/>
</dbReference>
<gene>
    <name evidence="10" type="ORF">Ssi02_23230</name>
</gene>
<evidence type="ECO:0000256" key="6">
    <source>
        <dbReference type="ARBA" id="ARBA00022840"/>
    </source>
</evidence>
<feature type="region of interest" description="Disordered" evidence="8">
    <location>
        <begin position="1"/>
        <end position="22"/>
    </location>
</feature>
<evidence type="ECO:0000259" key="9">
    <source>
        <dbReference type="PROSITE" id="PS50011"/>
    </source>
</evidence>
<dbReference type="GO" id="GO:0005524">
    <property type="term" value="F:ATP binding"/>
    <property type="evidence" value="ECO:0007669"/>
    <property type="project" value="UniProtKB-UniRule"/>
</dbReference>
<dbReference type="CDD" id="cd14014">
    <property type="entry name" value="STKc_PknB_like"/>
    <property type="match status" value="1"/>
</dbReference>
<dbReference type="EC" id="2.7.11.1" evidence="1"/>
<dbReference type="InterPro" id="IPR017441">
    <property type="entry name" value="Protein_kinase_ATP_BS"/>
</dbReference>
<dbReference type="PROSITE" id="PS50011">
    <property type="entry name" value="PROTEIN_KINASE_DOM"/>
    <property type="match status" value="1"/>
</dbReference>
<evidence type="ECO:0000313" key="11">
    <source>
        <dbReference type="Proteomes" id="UP000606172"/>
    </source>
</evidence>
<reference evidence="10" key="1">
    <citation type="submission" date="2021-01" db="EMBL/GenBank/DDBJ databases">
        <title>Whole genome shotgun sequence of Sinosporangium siamense NBRC 109515.</title>
        <authorList>
            <person name="Komaki H."/>
            <person name="Tamura T."/>
        </authorList>
    </citation>
    <scope>NUCLEOTIDE SEQUENCE</scope>
    <source>
        <strain evidence="10">NBRC 109515</strain>
    </source>
</reference>
<sequence>MTTDRLLGKVPPMPEGHGAKENQGRLVGSRYRLLSPVGRGGMGMVWHAHDVLLDRDVAVKELILPYGLDEAGKRSAHRRMLREARSAARLSHPGIVTVHDVVEEDERPWIVMELVRAWSLEQAVRQSGPLPVVQAAEIGVRILDALRHAHAAGILHRDVKPGNVMLTSDRVILTDFGIAAVEGDVNITQTGLLMGSPAYIPPERLQGQPVTHSADLWSFGATLYAAVEGRPPYEGPDAVAVLGAVLTQEPTRPQRAGALLPVIDGLLRKNPAERINAGQVAEMLERVLRSHGSSPPDLAQTPAAAAPDAAAAPHLLPPLDPPLGPTPLRIIETPSGPIRVPADGSPLMPAIPNGTHPDVPASPAAPPADDPFGSPADLQSLGFDALRSSSGGNRVPDTPAGEVVPEAPTTPRPVGRGRRGTPAPAPRSGRGGRRRAVEENGKWMQQGQPTPRLIAVAAAGVVALVAAIMLIVLPGGEEEPATPQGNVPTAKPPARSTTPRPVTGSGRVPDGYKRRVQGGFSAAIPTSWRTTEREGGFRFNGPQDSRMSITVLPATPVADGGYETLTRERAGATVAEYIQIQLQTVSYGEWKATDWEYTYTESNGVPMHALTRFVNISDDKAYTIEFALPEARWDDNAKLRATFLDTFTPS</sequence>